<gene>
    <name evidence="1" type="ORF">B5807_12037</name>
</gene>
<dbReference type="EMBL" id="KZ107870">
    <property type="protein sequence ID" value="OSS43325.1"/>
    <property type="molecule type" value="Genomic_DNA"/>
</dbReference>
<organism evidence="1 2">
    <name type="scientific">Epicoccum nigrum</name>
    <name type="common">Soil fungus</name>
    <name type="synonym">Epicoccum purpurascens</name>
    <dbReference type="NCBI Taxonomy" id="105696"/>
    <lineage>
        <taxon>Eukaryota</taxon>
        <taxon>Fungi</taxon>
        <taxon>Dikarya</taxon>
        <taxon>Ascomycota</taxon>
        <taxon>Pezizomycotina</taxon>
        <taxon>Dothideomycetes</taxon>
        <taxon>Pleosporomycetidae</taxon>
        <taxon>Pleosporales</taxon>
        <taxon>Pleosporineae</taxon>
        <taxon>Didymellaceae</taxon>
        <taxon>Epicoccum</taxon>
    </lineage>
</organism>
<sequence length="145" mass="16464">MLERGAYPWPFGNKGVSRVDTEDIALAVANALEDDGRVWGGKKVMIGSVGTYTTRETVDLWSQALRRDVKPTLSNQEGFNTVENDFGQVAGPVWGRDIRLIFETFAERRFDMSEENYKEQVEPLGKEPKGYKNFIEVIGKQWTQS</sequence>
<dbReference type="SUPFAM" id="SSF51735">
    <property type="entry name" value="NAD(P)-binding Rossmann-fold domains"/>
    <property type="match status" value="1"/>
</dbReference>
<protein>
    <recommendedName>
        <fullName evidence="3">NmrA-like domain-containing protein</fullName>
    </recommendedName>
</protein>
<dbReference type="Gene3D" id="3.40.50.720">
    <property type="entry name" value="NAD(P)-binding Rossmann-like Domain"/>
    <property type="match status" value="1"/>
</dbReference>
<proteinExistence type="predicted"/>
<dbReference type="Proteomes" id="UP000193240">
    <property type="component" value="Unassembled WGS sequence"/>
</dbReference>
<evidence type="ECO:0008006" key="3">
    <source>
        <dbReference type="Google" id="ProtNLM"/>
    </source>
</evidence>
<evidence type="ECO:0000313" key="2">
    <source>
        <dbReference type="Proteomes" id="UP000193240"/>
    </source>
</evidence>
<evidence type="ECO:0000313" key="1">
    <source>
        <dbReference type="EMBL" id="OSS43325.1"/>
    </source>
</evidence>
<dbReference type="AlphaFoldDB" id="A0A1Y2LHM6"/>
<accession>A0A1Y2LHM6</accession>
<reference evidence="1 2" key="1">
    <citation type="journal article" date="2017" name="Genome Announc.">
        <title>Genome sequence of the saprophytic ascomycete Epicoccum nigrum ICMP 19927 strain isolated from New Zealand.</title>
        <authorList>
            <person name="Fokin M."/>
            <person name="Fleetwood D."/>
            <person name="Weir B.S."/>
            <person name="Villas-Boas S.G."/>
        </authorList>
    </citation>
    <scope>NUCLEOTIDE SEQUENCE [LARGE SCALE GENOMIC DNA]</scope>
    <source>
        <strain evidence="1 2">ICMP 19927</strain>
    </source>
</reference>
<dbReference type="InParanoid" id="A0A1Y2LHM6"/>
<keyword evidence="2" id="KW-1185">Reference proteome</keyword>
<dbReference type="InterPro" id="IPR036291">
    <property type="entry name" value="NAD(P)-bd_dom_sf"/>
</dbReference>
<name>A0A1Y2LHM6_EPING</name>